<dbReference type="AlphaFoldDB" id="A0A2H3BYQ3"/>
<keyword evidence="2" id="KW-1185">Reference proteome</keyword>
<dbReference type="STRING" id="1076256.A0A2H3BYQ3"/>
<protein>
    <submittedName>
        <fullName evidence="1">Uncharacterized protein</fullName>
    </submittedName>
</protein>
<name>A0A2H3BYQ3_9AGAR</name>
<evidence type="ECO:0000313" key="1">
    <source>
        <dbReference type="EMBL" id="PBK74134.1"/>
    </source>
</evidence>
<sequence>MKTSTPKTLRSIPFDQILAMPYELPDPRNTTSLPIADEAYPYNKFAGTGETPSILPAGSATPFTNAAYPRLYVPWNHLTAGFPKDLRNDIAASPDKFLAGLPYGAGPKWYADNPRADLLLKEFLDGLDFPDKGAITVFYPVEEKEGEKGRKEGRNRKSAFDKPWPLVITGISDDFMKFLVWQQCFPISSRVVWNFVPFNPKALPWVISAYQGNVVRNDQSLIAEALACLKMAVWRDIPLQILVKRITQAQGKSGNPVELTVKMTQSWRLVYTETKNLDNDKGEVLLLIGEPITEDLDLHRALAAHIRRLRVRVNYQRLLNVDKIIGCDWCKNQDHSSHACPFPGIDSAARMVWPNH</sequence>
<accession>A0A2H3BYQ3</accession>
<dbReference type="EMBL" id="KZ293419">
    <property type="protein sequence ID" value="PBK74134.1"/>
    <property type="molecule type" value="Genomic_DNA"/>
</dbReference>
<reference evidence="2" key="1">
    <citation type="journal article" date="2017" name="Nat. Ecol. Evol.">
        <title>Genome expansion and lineage-specific genetic innovations in the forest pathogenic fungi Armillaria.</title>
        <authorList>
            <person name="Sipos G."/>
            <person name="Prasanna A.N."/>
            <person name="Walter M.C."/>
            <person name="O'Connor E."/>
            <person name="Balint B."/>
            <person name="Krizsan K."/>
            <person name="Kiss B."/>
            <person name="Hess J."/>
            <person name="Varga T."/>
            <person name="Slot J."/>
            <person name="Riley R."/>
            <person name="Boka B."/>
            <person name="Rigling D."/>
            <person name="Barry K."/>
            <person name="Lee J."/>
            <person name="Mihaltcheva S."/>
            <person name="LaButti K."/>
            <person name="Lipzen A."/>
            <person name="Waldron R."/>
            <person name="Moloney N.M."/>
            <person name="Sperisen C."/>
            <person name="Kredics L."/>
            <person name="Vagvoelgyi C."/>
            <person name="Patrignani A."/>
            <person name="Fitzpatrick D."/>
            <person name="Nagy I."/>
            <person name="Doyle S."/>
            <person name="Anderson J.B."/>
            <person name="Grigoriev I.V."/>
            <person name="Gueldener U."/>
            <person name="Muensterkoetter M."/>
            <person name="Nagy L.G."/>
        </authorList>
    </citation>
    <scope>NUCLEOTIDE SEQUENCE [LARGE SCALE GENOMIC DNA]</scope>
    <source>
        <strain evidence="2">28-4</strain>
    </source>
</reference>
<proteinExistence type="predicted"/>
<dbReference type="Proteomes" id="UP000218334">
    <property type="component" value="Unassembled WGS sequence"/>
</dbReference>
<gene>
    <name evidence="1" type="ORF">ARMSODRAFT_573455</name>
</gene>
<organism evidence="1 2">
    <name type="scientific">Armillaria solidipes</name>
    <dbReference type="NCBI Taxonomy" id="1076256"/>
    <lineage>
        <taxon>Eukaryota</taxon>
        <taxon>Fungi</taxon>
        <taxon>Dikarya</taxon>
        <taxon>Basidiomycota</taxon>
        <taxon>Agaricomycotina</taxon>
        <taxon>Agaricomycetes</taxon>
        <taxon>Agaricomycetidae</taxon>
        <taxon>Agaricales</taxon>
        <taxon>Marasmiineae</taxon>
        <taxon>Physalacriaceae</taxon>
        <taxon>Armillaria</taxon>
    </lineage>
</organism>
<evidence type="ECO:0000313" key="2">
    <source>
        <dbReference type="Proteomes" id="UP000218334"/>
    </source>
</evidence>